<dbReference type="Proteomes" id="UP000076962">
    <property type="component" value="Unassembled WGS sequence"/>
</dbReference>
<dbReference type="Gene3D" id="3.40.50.11810">
    <property type="match status" value="1"/>
</dbReference>
<evidence type="ECO:0000313" key="4">
    <source>
        <dbReference type="Proteomes" id="UP000076962"/>
    </source>
</evidence>
<accession>A0A176RWR5</accession>
<dbReference type="GO" id="GO:0016491">
    <property type="term" value="F:oxidoreductase activity"/>
    <property type="evidence" value="ECO:0007669"/>
    <property type="project" value="UniProtKB-KW"/>
</dbReference>
<comment type="caution">
    <text evidence="3">The sequence shown here is derived from an EMBL/GenBank/DDBJ whole genome shotgun (WGS) entry which is preliminary data.</text>
</comment>
<dbReference type="PANTHER" id="PTHR42947">
    <property type="entry name" value="COB--COM HETERODISULFIDE REDUCTASE SUBUNIT B 1"/>
    <property type="match status" value="1"/>
</dbReference>
<keyword evidence="1" id="KW-0560">Oxidoreductase</keyword>
<protein>
    <submittedName>
        <fullName evidence="3">Succinate dehydrogenase subunit C</fullName>
    </submittedName>
</protein>
<evidence type="ECO:0000256" key="1">
    <source>
        <dbReference type="ARBA" id="ARBA00023002"/>
    </source>
</evidence>
<name>A0A176RWR5_9GAMM</name>
<reference evidence="3 4" key="1">
    <citation type="submission" date="2016-05" db="EMBL/GenBank/DDBJ databases">
        <title>Single-cell genome of chain-forming Candidatus Thiomargarita nelsonii and comparison to other large sulfur-oxidizing bacteria.</title>
        <authorList>
            <person name="Winkel M."/>
            <person name="Salman V."/>
            <person name="Woyke T."/>
            <person name="Schulz-Vogt H."/>
            <person name="Richter M."/>
            <person name="Flood B."/>
            <person name="Bailey J."/>
            <person name="Amann R."/>
            <person name="Mussmann M."/>
        </authorList>
    </citation>
    <scope>NUCLEOTIDE SEQUENCE [LARGE SCALE GENOMIC DNA]</scope>
    <source>
        <strain evidence="3 4">THI036</strain>
    </source>
</reference>
<sequence length="293" mass="32494">MNNNDDKLHYAFYSGCCFQGADARFFEILQQVFDKVDVELHLMPEAVCCGAGVIEERSELTSLAINARNMAGAEKMGLPFYTPCSTCFNVISNCQKRLQEDPKLFDQVNEILAEDGVEYKGDCKLTHTLWMLAQDVGLTKLSERITNPLNGLRVGSYYGCHTRNPGDIQNYESSDNPTSLEDILEVLGVEIVDYDTRDDCCGYHLTWPNKDLSLKMTGSVLGGAQKQNVDLMVTSCPLCFKNLDGVQSKALAATGQNFQLPVLFLPELVGLACGMSPQDMKLDWHAVPVNVRL</sequence>
<proteinExistence type="predicted"/>
<feature type="domain" description="Cysteine-rich" evidence="2">
    <location>
        <begin position="155"/>
        <end position="243"/>
    </location>
</feature>
<dbReference type="Gene3D" id="1.20.1050.140">
    <property type="match status" value="1"/>
</dbReference>
<feature type="domain" description="Cysteine-rich" evidence="2">
    <location>
        <begin position="10"/>
        <end position="91"/>
    </location>
</feature>
<dbReference type="InterPro" id="IPR004017">
    <property type="entry name" value="Cys_rich_dom"/>
</dbReference>
<organism evidence="3 4">
    <name type="scientific">Candidatus Thiomargarita nelsonii</name>
    <dbReference type="NCBI Taxonomy" id="1003181"/>
    <lineage>
        <taxon>Bacteria</taxon>
        <taxon>Pseudomonadati</taxon>
        <taxon>Pseudomonadota</taxon>
        <taxon>Gammaproteobacteria</taxon>
        <taxon>Thiotrichales</taxon>
        <taxon>Thiotrichaceae</taxon>
        <taxon>Thiomargarita</taxon>
    </lineage>
</organism>
<dbReference type="Pfam" id="PF02754">
    <property type="entry name" value="CCG"/>
    <property type="match status" value="2"/>
</dbReference>
<dbReference type="AlphaFoldDB" id="A0A176RWR5"/>
<dbReference type="EMBL" id="LUTY01002529">
    <property type="protein sequence ID" value="OAD20169.1"/>
    <property type="molecule type" value="Genomic_DNA"/>
</dbReference>
<gene>
    <name evidence="3" type="ORF">THIOM_004152</name>
</gene>
<keyword evidence="4" id="KW-1185">Reference proteome</keyword>
<dbReference type="PANTHER" id="PTHR42947:SF1">
    <property type="entry name" value="COB--COM HETERODISULFIDE REDUCTASE SUBUNIT B 1"/>
    <property type="match status" value="1"/>
</dbReference>
<evidence type="ECO:0000259" key="2">
    <source>
        <dbReference type="Pfam" id="PF02754"/>
    </source>
</evidence>
<evidence type="ECO:0000313" key="3">
    <source>
        <dbReference type="EMBL" id="OAD20169.1"/>
    </source>
</evidence>
<dbReference type="InterPro" id="IPR051278">
    <property type="entry name" value="HdrB/HdrD_reductase"/>
</dbReference>